<dbReference type="InterPro" id="IPR050923">
    <property type="entry name" value="Cell_Proc_Reg/RNA_Proc"/>
</dbReference>
<feature type="compositionally biased region" description="Basic and acidic residues" evidence="1">
    <location>
        <begin position="398"/>
        <end position="412"/>
    </location>
</feature>
<organism evidence="3 4">
    <name type="scientific">Acanthoscelides obtectus</name>
    <name type="common">Bean weevil</name>
    <name type="synonym">Bruchus obtectus</name>
    <dbReference type="NCBI Taxonomy" id="200917"/>
    <lineage>
        <taxon>Eukaryota</taxon>
        <taxon>Metazoa</taxon>
        <taxon>Ecdysozoa</taxon>
        <taxon>Arthropoda</taxon>
        <taxon>Hexapoda</taxon>
        <taxon>Insecta</taxon>
        <taxon>Pterygota</taxon>
        <taxon>Neoptera</taxon>
        <taxon>Endopterygota</taxon>
        <taxon>Coleoptera</taxon>
        <taxon>Polyphaga</taxon>
        <taxon>Cucujiformia</taxon>
        <taxon>Chrysomeloidea</taxon>
        <taxon>Chrysomelidae</taxon>
        <taxon>Bruchinae</taxon>
        <taxon>Bruchini</taxon>
        <taxon>Acanthoscelides</taxon>
    </lineage>
</organism>
<dbReference type="InterPro" id="IPR000253">
    <property type="entry name" value="FHA_dom"/>
</dbReference>
<dbReference type="SUPFAM" id="SSF49879">
    <property type="entry name" value="SMAD/FHA domain"/>
    <property type="match status" value="1"/>
</dbReference>
<feature type="region of interest" description="Disordered" evidence="1">
    <location>
        <begin position="589"/>
        <end position="679"/>
    </location>
</feature>
<feature type="compositionally biased region" description="Basic residues" evidence="1">
    <location>
        <begin position="623"/>
        <end position="633"/>
    </location>
</feature>
<sequence>MFDLGSTHGTFLNKNKLKPKAYTRIQVGHMLKLGCSTRTYILSGPEYDEEDESELTVTELKQKRAEQIQRFEEEKLRRQQEEEERERKEEEKGIDWGLGEDADEASDLSVNPYAQTANEELYIADPKKALRGFFEREGLELTYDCKEHGMGQFHCTVELPLDDDMGRPVVAEVIHKGKKKEAVIQCALEACRILDSHGVLRQATHESRKRKAKNWEENDYYDSDEDIFLDRTGTIEKKREKRMNAKASPKAETYDSLLEKEKSISSSISDIEKQLVSIQTNSFSESTEPSEEDSLDTFMKGLSASKPNKLEINKLKRELLRLKSEHAKVIRLVNIARPAELPPLIAKYDTIQKEVVVKTKSMPMIGKRKKIKVQVPTKSNEVCVANDLDDEEEEGEDDNKRDGQDTQEKGELEISLGGTESDETKPNNQEHDVSFQDQTKNPPDTSSTLKDLQKQQKPRALSPSSDSDDDKNPSRFSVNKLENLVKKGLPPFAEKHKTTLEKIVATFNSIITSNDKMHLDIKNLTVKKKRVTKLLSDLKHSKSNEKMDQDVSMQLNNILNDLKSICKQESTVSENMKIIPDAVNKDAKVTSDVKPFKLKSRSLPQQQMEEEISSDEGGTNDGKRKKRNQRRIQQRQMKADKEKEKGYNEDAQKEDYNMWVPPTDQSGDGRTHLNVKFGY</sequence>
<dbReference type="PANTHER" id="PTHR23308">
    <property type="entry name" value="NUCLEAR INHIBITOR OF PROTEIN PHOSPHATASE-1"/>
    <property type="match status" value="1"/>
</dbReference>
<feature type="compositionally biased region" description="Basic and acidic residues" evidence="1">
    <location>
        <begin position="422"/>
        <end position="434"/>
    </location>
</feature>
<dbReference type="EMBL" id="CAKOFQ010007558">
    <property type="protein sequence ID" value="CAH2003793.1"/>
    <property type="molecule type" value="Genomic_DNA"/>
</dbReference>
<accession>A0A9P0PYW0</accession>
<keyword evidence="4" id="KW-1185">Reference proteome</keyword>
<evidence type="ECO:0000313" key="4">
    <source>
        <dbReference type="Proteomes" id="UP001152888"/>
    </source>
</evidence>
<proteinExistence type="predicted"/>
<name>A0A9P0PYW0_ACAOB</name>
<evidence type="ECO:0000256" key="1">
    <source>
        <dbReference type="SAM" id="MobiDB-lite"/>
    </source>
</evidence>
<dbReference type="InterPro" id="IPR008984">
    <property type="entry name" value="SMAD_FHA_dom_sf"/>
</dbReference>
<dbReference type="Pfam" id="PF00498">
    <property type="entry name" value="FHA"/>
    <property type="match status" value="1"/>
</dbReference>
<evidence type="ECO:0000259" key="2">
    <source>
        <dbReference type="Pfam" id="PF00498"/>
    </source>
</evidence>
<comment type="caution">
    <text evidence="3">The sequence shown here is derived from an EMBL/GenBank/DDBJ whole genome shotgun (WGS) entry which is preliminary data.</text>
</comment>
<feature type="region of interest" description="Disordered" evidence="1">
    <location>
        <begin position="382"/>
        <end position="479"/>
    </location>
</feature>
<gene>
    <name evidence="3" type="ORF">ACAOBT_LOCUS27623</name>
</gene>
<feature type="compositionally biased region" description="Basic and acidic residues" evidence="1">
    <location>
        <begin position="637"/>
        <end position="656"/>
    </location>
</feature>
<dbReference type="AlphaFoldDB" id="A0A9P0PYW0"/>
<feature type="compositionally biased region" description="Acidic residues" evidence="1">
    <location>
        <begin position="387"/>
        <end position="397"/>
    </location>
</feature>
<feature type="domain" description="FHA" evidence="2">
    <location>
        <begin position="3"/>
        <end position="34"/>
    </location>
</feature>
<dbReference type="Gene3D" id="2.60.200.20">
    <property type="match status" value="1"/>
</dbReference>
<dbReference type="CDD" id="cd19856">
    <property type="entry name" value="DSRM_Kanadaptin"/>
    <property type="match status" value="1"/>
</dbReference>
<dbReference type="Proteomes" id="UP001152888">
    <property type="component" value="Unassembled WGS sequence"/>
</dbReference>
<reference evidence="3" key="1">
    <citation type="submission" date="2022-03" db="EMBL/GenBank/DDBJ databases">
        <authorList>
            <person name="Sayadi A."/>
        </authorList>
    </citation>
    <scope>NUCLEOTIDE SEQUENCE</scope>
</reference>
<protein>
    <recommendedName>
        <fullName evidence="2">FHA domain-containing protein</fullName>
    </recommendedName>
</protein>
<feature type="region of interest" description="Disordered" evidence="1">
    <location>
        <begin position="74"/>
        <end position="93"/>
    </location>
</feature>
<evidence type="ECO:0000313" key="3">
    <source>
        <dbReference type="EMBL" id="CAH2003793.1"/>
    </source>
</evidence>
<feature type="compositionally biased region" description="Polar residues" evidence="1">
    <location>
        <begin position="435"/>
        <end position="450"/>
    </location>
</feature>
<dbReference type="OrthoDB" id="433755at2759"/>